<organism evidence="5 6">
    <name type="scientific">Paragonimus westermani</name>
    <dbReference type="NCBI Taxonomy" id="34504"/>
    <lineage>
        <taxon>Eukaryota</taxon>
        <taxon>Metazoa</taxon>
        <taxon>Spiralia</taxon>
        <taxon>Lophotrochozoa</taxon>
        <taxon>Platyhelminthes</taxon>
        <taxon>Trematoda</taxon>
        <taxon>Digenea</taxon>
        <taxon>Plagiorchiida</taxon>
        <taxon>Troglotremata</taxon>
        <taxon>Troglotrematidae</taxon>
        <taxon>Paragonimus</taxon>
    </lineage>
</organism>
<sequence length="537" mass="61364">MFRYLENVEVFELHQTSMIQKLWSGITPFTKSETDSSVSVLDMTLVGFKFGEELVATICKDHRLRLWDLKHRSCSIVLDLLDTLPDSDDYASGPKSLHSAFVPGLYHRIACYPMDASGSSMGLVVYLSLSHTSNLGPIPKYLTSAGACRSLNYWCWMHLDVRKALQRERDCIKIVSMEPVTHSQFDVEERDRFTSGEYAETNVLDFLPVHFDNPPFWFDENDPCKGEKQTSFCSFSGVWWISHQTNSREANLEDRYSICWSLMSSHRNPGTLYTQAAALPPGCTPDDPLPSWRQEPPLLRIGTDNSGHADDSMNSPSVEDVDAFLDFIFHPSRLSWFAIVNALKSLRESHQLPNRDFLPADNMDELRSQVRATLLEEFFQNSDSSDFLTILKTFHSTAVDYHDYGLQPLGLFEIPFGSCLLYPDSPNHAPFTPGLVVVRRWGFSVLRPLHRHERLLWNQLPEQPLCISIDPCLSEKSDNAISRCISQLVARSRLLLQHLRQHNRWTQWKSAMYGVEEFTCQEFDVGIDPNKLVACIL</sequence>
<evidence type="ECO:0000256" key="3">
    <source>
        <dbReference type="ARBA" id="ARBA00023242"/>
    </source>
</evidence>
<accession>A0A8T0D0S5</accession>
<evidence type="ECO:0000313" key="5">
    <source>
        <dbReference type="EMBL" id="KAF8561272.1"/>
    </source>
</evidence>
<gene>
    <name evidence="5" type="ORF">P879_08467</name>
</gene>
<dbReference type="OrthoDB" id="67716at2759"/>
<dbReference type="AlphaFoldDB" id="A0A8T0D0S5"/>
<comment type="subcellular location">
    <subcellularLocation>
        <location evidence="1">Nucleus</location>
    </subcellularLocation>
</comment>
<evidence type="ECO:0000256" key="1">
    <source>
        <dbReference type="ARBA" id="ARBA00004123"/>
    </source>
</evidence>
<comment type="caution">
    <text evidence="5">The sequence shown here is derived from an EMBL/GenBank/DDBJ whole genome shotgun (WGS) entry which is preliminary data.</text>
</comment>
<dbReference type="PANTHER" id="PTHR21286:SF0">
    <property type="entry name" value="NUCLEAR PORE COMPLEX PROTEIN NUP160"/>
    <property type="match status" value="1"/>
</dbReference>
<evidence type="ECO:0000259" key="4">
    <source>
        <dbReference type="Pfam" id="PF11715"/>
    </source>
</evidence>
<keyword evidence="3" id="KW-0539">Nucleus</keyword>
<evidence type="ECO:0000313" key="6">
    <source>
        <dbReference type="Proteomes" id="UP000699462"/>
    </source>
</evidence>
<dbReference type="InterPro" id="IPR021717">
    <property type="entry name" value="Nucleoporin_Nup160"/>
</dbReference>
<dbReference type="InterPro" id="IPR059141">
    <property type="entry name" value="Beta-prop_Nup120_160"/>
</dbReference>
<reference evidence="5 6" key="1">
    <citation type="submission" date="2019-07" db="EMBL/GenBank/DDBJ databases">
        <title>Annotation for the trematode Paragonimus westermani.</title>
        <authorList>
            <person name="Choi Y.-J."/>
        </authorList>
    </citation>
    <scope>NUCLEOTIDE SEQUENCE [LARGE SCALE GENOMIC DNA]</scope>
    <source>
        <strain evidence="5">180907_Pwestermani</strain>
    </source>
</reference>
<feature type="domain" description="Nucleoporin Nup120/160 beta-propeller" evidence="4">
    <location>
        <begin position="9"/>
        <end position="131"/>
    </location>
</feature>
<evidence type="ECO:0000256" key="2">
    <source>
        <dbReference type="ARBA" id="ARBA00022448"/>
    </source>
</evidence>
<dbReference type="EMBL" id="JTDF01021873">
    <property type="protein sequence ID" value="KAF8561272.1"/>
    <property type="molecule type" value="Genomic_DNA"/>
</dbReference>
<dbReference type="GO" id="GO:0005643">
    <property type="term" value="C:nuclear pore"/>
    <property type="evidence" value="ECO:0007669"/>
    <property type="project" value="TreeGrafter"/>
</dbReference>
<protein>
    <recommendedName>
        <fullName evidence="4">Nucleoporin Nup120/160 beta-propeller domain-containing protein</fullName>
    </recommendedName>
</protein>
<keyword evidence="6" id="KW-1185">Reference proteome</keyword>
<name>A0A8T0D0S5_9TREM</name>
<proteinExistence type="predicted"/>
<feature type="domain" description="Nucleoporin Nup120/160 beta-propeller" evidence="4">
    <location>
        <begin position="313"/>
        <end position="452"/>
    </location>
</feature>
<keyword evidence="2" id="KW-0813">Transport</keyword>
<dbReference type="GO" id="GO:0017056">
    <property type="term" value="F:structural constituent of nuclear pore"/>
    <property type="evidence" value="ECO:0007669"/>
    <property type="project" value="TreeGrafter"/>
</dbReference>
<dbReference type="PANTHER" id="PTHR21286">
    <property type="entry name" value="NUCLEAR PORE COMPLEX PROTEIN NUP160"/>
    <property type="match status" value="1"/>
</dbReference>
<dbReference type="Pfam" id="PF11715">
    <property type="entry name" value="Beta-prop_Nup120_160"/>
    <property type="match status" value="2"/>
</dbReference>
<dbReference type="Proteomes" id="UP000699462">
    <property type="component" value="Unassembled WGS sequence"/>
</dbReference>